<keyword evidence="3" id="KW-1185">Reference proteome</keyword>
<protein>
    <submittedName>
        <fullName evidence="2">YceI family protein</fullName>
    </submittedName>
</protein>
<reference evidence="3" key="1">
    <citation type="journal article" date="2019" name="Int. J. Syst. Evol. Microbiol.">
        <title>The Global Catalogue of Microorganisms (GCM) 10K type strain sequencing project: providing services to taxonomists for standard genome sequencing and annotation.</title>
        <authorList>
            <consortium name="The Broad Institute Genomics Platform"/>
            <consortium name="The Broad Institute Genome Sequencing Center for Infectious Disease"/>
            <person name="Wu L."/>
            <person name="Ma J."/>
        </authorList>
    </citation>
    <scope>NUCLEOTIDE SEQUENCE [LARGE SCALE GENOMIC DNA]</scope>
    <source>
        <strain evidence="3">KCTC 52924</strain>
    </source>
</reference>
<dbReference type="Proteomes" id="UP001597532">
    <property type="component" value="Unassembled WGS sequence"/>
</dbReference>
<sequence length="194" mass="21188">MMRFNLSRIVTGVLFMFLLFGNSLTAQKYQLVNGESSLLVLGTSSIHDWEIVAENQAGVLILKNAETGELDHLSLEIITESLKSGKSAMDKNTYKALNTKSHKKILFQLSEVKEVKPNGSGKFKVKVLGDLTIAGVKRATSLDLDMTVASNKVTLVGAKKIKMTDFKIDPPKALLGTITTGDDITIKFNTVLTK</sequence>
<gene>
    <name evidence="2" type="ORF">ACFS1K_18740</name>
</gene>
<evidence type="ECO:0000259" key="1">
    <source>
        <dbReference type="SMART" id="SM00867"/>
    </source>
</evidence>
<dbReference type="RefSeq" id="WP_251808679.1">
    <property type="nucleotide sequence ID" value="NZ_CP166679.1"/>
</dbReference>
<dbReference type="EMBL" id="JBHUOK010000034">
    <property type="protein sequence ID" value="MFD2791812.1"/>
    <property type="molecule type" value="Genomic_DNA"/>
</dbReference>
<organism evidence="2 3">
    <name type="scientific">Arenibacter antarcticus</name>
    <dbReference type="NCBI Taxonomy" id="2040469"/>
    <lineage>
        <taxon>Bacteria</taxon>
        <taxon>Pseudomonadati</taxon>
        <taxon>Bacteroidota</taxon>
        <taxon>Flavobacteriia</taxon>
        <taxon>Flavobacteriales</taxon>
        <taxon>Flavobacteriaceae</taxon>
        <taxon>Arenibacter</taxon>
    </lineage>
</organism>
<dbReference type="Gene3D" id="2.40.128.110">
    <property type="entry name" value="Lipid/polyisoprenoid-binding, YceI-like"/>
    <property type="match status" value="1"/>
</dbReference>
<evidence type="ECO:0000313" key="2">
    <source>
        <dbReference type="EMBL" id="MFD2791812.1"/>
    </source>
</evidence>
<dbReference type="SMART" id="SM00867">
    <property type="entry name" value="YceI"/>
    <property type="match status" value="1"/>
</dbReference>
<dbReference type="PANTHER" id="PTHR34406">
    <property type="entry name" value="PROTEIN YCEI"/>
    <property type="match status" value="1"/>
</dbReference>
<dbReference type="SUPFAM" id="SSF101874">
    <property type="entry name" value="YceI-like"/>
    <property type="match status" value="1"/>
</dbReference>
<evidence type="ECO:0000313" key="3">
    <source>
        <dbReference type="Proteomes" id="UP001597532"/>
    </source>
</evidence>
<dbReference type="InterPro" id="IPR007372">
    <property type="entry name" value="Lipid/polyisoprenoid-bd_YceI"/>
</dbReference>
<dbReference type="Pfam" id="PF04264">
    <property type="entry name" value="YceI"/>
    <property type="match status" value="1"/>
</dbReference>
<proteinExistence type="predicted"/>
<accession>A0ABW5VLD1</accession>
<name>A0ABW5VLD1_9FLAO</name>
<comment type="caution">
    <text evidence="2">The sequence shown here is derived from an EMBL/GenBank/DDBJ whole genome shotgun (WGS) entry which is preliminary data.</text>
</comment>
<feature type="domain" description="Lipid/polyisoprenoid-binding YceI-like" evidence="1">
    <location>
        <begin position="28"/>
        <end position="193"/>
    </location>
</feature>
<dbReference type="PANTHER" id="PTHR34406:SF1">
    <property type="entry name" value="PROTEIN YCEI"/>
    <property type="match status" value="1"/>
</dbReference>
<dbReference type="InterPro" id="IPR036761">
    <property type="entry name" value="TTHA0802/YceI-like_sf"/>
</dbReference>